<evidence type="ECO:0000256" key="1">
    <source>
        <dbReference type="SAM" id="Coils"/>
    </source>
</evidence>
<gene>
    <name evidence="3" type="ORF">FF124_14805</name>
</gene>
<proteinExistence type="predicted"/>
<evidence type="ECO:0000256" key="2">
    <source>
        <dbReference type="SAM" id="MobiDB-lite"/>
    </source>
</evidence>
<keyword evidence="1" id="KW-0175">Coiled coil</keyword>
<organism evidence="3 4">
    <name type="scientific">Martelella lutilitoris</name>
    <dbReference type="NCBI Taxonomy" id="2583532"/>
    <lineage>
        <taxon>Bacteria</taxon>
        <taxon>Pseudomonadati</taxon>
        <taxon>Pseudomonadota</taxon>
        <taxon>Alphaproteobacteria</taxon>
        <taxon>Hyphomicrobiales</taxon>
        <taxon>Aurantimonadaceae</taxon>
        <taxon>Martelella</taxon>
    </lineage>
</organism>
<keyword evidence="4" id="KW-1185">Reference proteome</keyword>
<dbReference type="AlphaFoldDB" id="A0A5C4JN05"/>
<protein>
    <submittedName>
        <fullName evidence="3">Uncharacterized protein</fullName>
    </submittedName>
</protein>
<feature type="region of interest" description="Disordered" evidence="2">
    <location>
        <begin position="51"/>
        <end position="75"/>
    </location>
</feature>
<evidence type="ECO:0000313" key="4">
    <source>
        <dbReference type="Proteomes" id="UP000307874"/>
    </source>
</evidence>
<dbReference type="OrthoDB" id="7853821at2"/>
<evidence type="ECO:0000313" key="3">
    <source>
        <dbReference type="EMBL" id="TNB46825.1"/>
    </source>
</evidence>
<name>A0A5C4JN05_9HYPH</name>
<dbReference type="Proteomes" id="UP000307874">
    <property type="component" value="Unassembled WGS sequence"/>
</dbReference>
<accession>A0A5C4JN05</accession>
<dbReference type="EMBL" id="VCLB01000008">
    <property type="protein sequence ID" value="TNB46825.1"/>
    <property type="molecule type" value="Genomic_DNA"/>
</dbReference>
<reference evidence="3 4" key="1">
    <citation type="submission" date="2019-06" db="EMBL/GenBank/DDBJ databases">
        <title>Martelella lutilitoris sp. nov., isolated from a tidal mudflat.</title>
        <authorList>
            <person name="Kim Y.-J."/>
        </authorList>
    </citation>
    <scope>NUCLEOTIDE SEQUENCE [LARGE SCALE GENOMIC DNA]</scope>
    <source>
        <strain evidence="3 4">GH2-6</strain>
    </source>
</reference>
<dbReference type="RefSeq" id="WP_138749266.1">
    <property type="nucleotide sequence ID" value="NZ_VCLB01000008.1"/>
</dbReference>
<comment type="caution">
    <text evidence="3">The sequence shown here is derived from an EMBL/GenBank/DDBJ whole genome shotgun (WGS) entry which is preliminary data.</text>
</comment>
<feature type="coiled-coil region" evidence="1">
    <location>
        <begin position="131"/>
        <end position="165"/>
    </location>
</feature>
<sequence length="189" mass="21598">MTNETQNTRYASRCRITSVCGFSFCSRCGGNDYDDRPFACVDLTTTEGSEAMATRKTKTATTAAKRAEPPPQMQREDRRIVADKIADVYDDEGYIAPWTDERVAQDLGVPRAWVAEVRDFMFGPANENPQLAEYRRVHSEWKADYEKLRSELAAQKAESKRLHNTALDLQRRAEEIGVQQNRIVRECKL</sequence>